<dbReference type="Proteomes" id="UP000078540">
    <property type="component" value="Unassembled WGS sequence"/>
</dbReference>
<dbReference type="AlphaFoldDB" id="A0A195BLL8"/>
<reference evidence="1 2" key="1">
    <citation type="submission" date="2015-09" db="EMBL/GenBank/DDBJ databases">
        <title>Atta colombica WGS genome.</title>
        <authorList>
            <person name="Nygaard S."/>
            <person name="Hu H."/>
            <person name="Boomsma J."/>
            <person name="Zhang G."/>
        </authorList>
    </citation>
    <scope>NUCLEOTIDE SEQUENCE [LARGE SCALE GENOMIC DNA]</scope>
    <source>
        <strain evidence="1">Treedump-2</strain>
        <tissue evidence="1">Whole body</tissue>
    </source>
</reference>
<proteinExistence type="predicted"/>
<keyword evidence="2" id="KW-1185">Reference proteome</keyword>
<dbReference type="EMBL" id="KQ976450">
    <property type="protein sequence ID" value="KYM85697.1"/>
    <property type="molecule type" value="Genomic_DNA"/>
</dbReference>
<sequence>MRVQNTLHRVAKKGWVVGERGWMELHDEDWRGEREEKGETDWLRICMPKPFLLIGGGGGGDGSSGGGGSNGGSSGGIGGIGGIGLSAFRDRPVAANRFDEEIKISYICETHCASPARLRIVTQGIKNQLLSLVVHRRNKNCQRKIR</sequence>
<organism evidence="1 2">
    <name type="scientific">Atta colombica</name>
    <dbReference type="NCBI Taxonomy" id="520822"/>
    <lineage>
        <taxon>Eukaryota</taxon>
        <taxon>Metazoa</taxon>
        <taxon>Ecdysozoa</taxon>
        <taxon>Arthropoda</taxon>
        <taxon>Hexapoda</taxon>
        <taxon>Insecta</taxon>
        <taxon>Pterygota</taxon>
        <taxon>Neoptera</taxon>
        <taxon>Endopterygota</taxon>
        <taxon>Hymenoptera</taxon>
        <taxon>Apocrita</taxon>
        <taxon>Aculeata</taxon>
        <taxon>Formicoidea</taxon>
        <taxon>Formicidae</taxon>
        <taxon>Myrmicinae</taxon>
        <taxon>Atta</taxon>
    </lineage>
</organism>
<name>A0A195BLL8_9HYME</name>
<gene>
    <name evidence="1" type="ORF">ALC53_04478</name>
</gene>
<protein>
    <submittedName>
        <fullName evidence="1">Uncharacterized protein</fullName>
    </submittedName>
</protein>
<accession>A0A195BLL8</accession>
<evidence type="ECO:0000313" key="1">
    <source>
        <dbReference type="EMBL" id="KYM85697.1"/>
    </source>
</evidence>
<evidence type="ECO:0000313" key="2">
    <source>
        <dbReference type="Proteomes" id="UP000078540"/>
    </source>
</evidence>